<dbReference type="PRINTS" id="PR00463">
    <property type="entry name" value="EP450I"/>
</dbReference>
<dbReference type="FunFam" id="1.10.630.10:FF:000026">
    <property type="entry name" value="Cytochrome P450 82C4"/>
    <property type="match status" value="1"/>
</dbReference>
<dbReference type="SUPFAM" id="SSF48264">
    <property type="entry name" value="Cytochrome P450"/>
    <property type="match status" value="1"/>
</dbReference>
<feature type="binding site" description="axial binding residue" evidence="7">
    <location>
        <position position="464"/>
    </location>
    <ligand>
        <name>heme</name>
        <dbReference type="ChEBI" id="CHEBI:30413"/>
    </ligand>
    <ligandPart>
        <name>Fe</name>
        <dbReference type="ChEBI" id="CHEBI:18248"/>
    </ligandPart>
</feature>
<dbReference type="GO" id="GO:0005506">
    <property type="term" value="F:iron ion binding"/>
    <property type="evidence" value="ECO:0007669"/>
    <property type="project" value="InterPro"/>
</dbReference>
<dbReference type="InterPro" id="IPR002401">
    <property type="entry name" value="Cyt_P450_E_grp-I"/>
</dbReference>
<dbReference type="GO" id="GO:0004497">
    <property type="term" value="F:monooxygenase activity"/>
    <property type="evidence" value="ECO:0007669"/>
    <property type="project" value="UniProtKB-KW"/>
</dbReference>
<dbReference type="GO" id="GO:0016705">
    <property type="term" value="F:oxidoreductase activity, acting on paired donors, with incorporation or reduction of molecular oxygen"/>
    <property type="evidence" value="ECO:0007669"/>
    <property type="project" value="InterPro"/>
</dbReference>
<dbReference type="CDD" id="cd20654">
    <property type="entry name" value="CYP82"/>
    <property type="match status" value="1"/>
</dbReference>
<evidence type="ECO:0000313" key="10">
    <source>
        <dbReference type="EMBL" id="AZP01942.1"/>
    </source>
</evidence>
<dbReference type="InterPro" id="IPR017972">
    <property type="entry name" value="Cyt_P450_CS"/>
</dbReference>
<keyword evidence="3 7" id="KW-0479">Metal-binding</keyword>
<evidence type="ECO:0000256" key="9">
    <source>
        <dbReference type="SAM" id="Phobius"/>
    </source>
</evidence>
<reference evidence="10" key="1">
    <citation type="journal article" date="2018" name="Acta Biochim. Biophys. Sin.">
        <title>Transcriptomics-based identification and characterization of 11 CYP450 genes of Panax ginseng responsive to MeJA.</title>
        <authorList>
            <person name="Zeng X."/>
            <person name="Luo T."/>
            <person name="Li J."/>
            <person name="Li G."/>
            <person name="Zhou D."/>
            <person name="Liu T."/>
            <person name="Zou X."/>
            <person name="Pandey A."/>
            <person name="Luo Z."/>
        </authorList>
    </citation>
    <scope>NUCLEOTIDE SEQUENCE</scope>
</reference>
<dbReference type="EMBL" id="MH117967">
    <property type="protein sequence ID" value="AZP01942.1"/>
    <property type="molecule type" value="mRNA"/>
</dbReference>
<keyword evidence="5 7" id="KW-0408">Iron</keyword>
<keyword evidence="4 8" id="KW-0560">Oxidoreductase</keyword>
<dbReference type="InterPro" id="IPR001128">
    <property type="entry name" value="Cyt_P450"/>
</dbReference>
<evidence type="ECO:0000256" key="7">
    <source>
        <dbReference type="PIRSR" id="PIRSR602401-1"/>
    </source>
</evidence>
<keyword evidence="9" id="KW-1133">Transmembrane helix</keyword>
<dbReference type="PROSITE" id="PS00086">
    <property type="entry name" value="CYTOCHROME_P450"/>
    <property type="match status" value="1"/>
</dbReference>
<feature type="transmembrane region" description="Helical" evidence="9">
    <location>
        <begin position="228"/>
        <end position="247"/>
    </location>
</feature>
<protein>
    <submittedName>
        <fullName evidence="10">Cytochrome P450 CYP82D176</fullName>
    </submittedName>
</protein>
<dbReference type="AlphaFoldDB" id="A0A3S9H6N0"/>
<comment type="similarity">
    <text evidence="8">Belongs to the cytochrome P450 family.</text>
</comment>
<dbReference type="GO" id="GO:0020037">
    <property type="term" value="F:heme binding"/>
    <property type="evidence" value="ECO:0007669"/>
    <property type="project" value="InterPro"/>
</dbReference>
<evidence type="ECO:0000256" key="6">
    <source>
        <dbReference type="ARBA" id="ARBA00023033"/>
    </source>
</evidence>
<evidence type="ECO:0000256" key="3">
    <source>
        <dbReference type="ARBA" id="ARBA00022723"/>
    </source>
</evidence>
<comment type="cofactor">
    <cofactor evidence="1 7">
        <name>heme</name>
        <dbReference type="ChEBI" id="CHEBI:30413"/>
    </cofactor>
</comment>
<dbReference type="InterPro" id="IPR036396">
    <property type="entry name" value="Cyt_P450_sf"/>
</dbReference>
<reference evidence="10" key="2">
    <citation type="submission" date="2018-03" db="EMBL/GenBank/DDBJ databases">
        <authorList>
            <person name="Zeng Z."/>
        </authorList>
    </citation>
    <scope>NUCLEOTIDE SEQUENCE</scope>
</reference>
<dbReference type="PRINTS" id="PR00385">
    <property type="entry name" value="P450"/>
</dbReference>
<evidence type="ECO:0000256" key="5">
    <source>
        <dbReference type="ARBA" id="ARBA00023004"/>
    </source>
</evidence>
<proteinExistence type="evidence at transcript level"/>
<keyword evidence="6 8" id="KW-0503">Monooxygenase</keyword>
<evidence type="ECO:0000256" key="4">
    <source>
        <dbReference type="ARBA" id="ARBA00023002"/>
    </source>
</evidence>
<sequence length="525" mass="59539">METFLAQLYSTTTIAALFVLLVLYYFSPWTRINKKNVAPEAGGGWPIIGHLHLLGGSKLPHLVFGSMADKYGPIFTVRLGVQRSLVVSSWEMVKDIFTTNDVIVSGRPKFLAAKHLSYNYAMFGFSPYGSFWLELRKITSLQLLSNRRLELLKHVRVSEMEISMRQLYKLWSEKKNGSGRVLMDMKKWFGELNLNVTFRMVAGKRYFGGGAASNDEEARRCRRVVREFFRLLGVVVVADSLPFLRWLDLGGYERAMKETAREMDSIVSVWLEEHRIKSDSSGDDANMEQDFMDVMLSAVKNVDLCGFDAHTVIKATCMVIISSGTDTTTVELTWALCLLLNNRHVLKKAQEELDNVVGKQRRVKESDLNNLIYLQAIVKETLRLYPAGQLGGQREFSDDCTVGGYHVPKRTRLVVNLWKLHRDPRIWSDPTEFRPERFLERHKEIDVKGQHFELIPFGAGRRVCPGITFGLQMFHLVLASLLHGFDISTPSDAPVDMAEGAGLTNAKITPLEILIAPRLSPSLYE</sequence>
<organism evidence="10">
    <name type="scientific">Panax ginseng</name>
    <name type="common">Korean ginseng</name>
    <dbReference type="NCBI Taxonomy" id="4054"/>
    <lineage>
        <taxon>Eukaryota</taxon>
        <taxon>Viridiplantae</taxon>
        <taxon>Streptophyta</taxon>
        <taxon>Embryophyta</taxon>
        <taxon>Tracheophyta</taxon>
        <taxon>Spermatophyta</taxon>
        <taxon>Magnoliopsida</taxon>
        <taxon>eudicotyledons</taxon>
        <taxon>Gunneridae</taxon>
        <taxon>Pentapetalae</taxon>
        <taxon>asterids</taxon>
        <taxon>campanulids</taxon>
        <taxon>Apiales</taxon>
        <taxon>Araliaceae</taxon>
        <taxon>Panax</taxon>
    </lineage>
</organism>
<keyword evidence="2 7" id="KW-0349">Heme</keyword>
<feature type="transmembrane region" description="Helical" evidence="9">
    <location>
        <begin position="6"/>
        <end position="26"/>
    </location>
</feature>
<evidence type="ECO:0000256" key="2">
    <source>
        <dbReference type="ARBA" id="ARBA00022617"/>
    </source>
</evidence>
<dbReference type="PANTHER" id="PTHR47947:SF39">
    <property type="entry name" value="CYTOCHROME P450"/>
    <property type="match status" value="1"/>
</dbReference>
<dbReference type="Pfam" id="PF00067">
    <property type="entry name" value="p450"/>
    <property type="match status" value="1"/>
</dbReference>
<dbReference type="PANTHER" id="PTHR47947">
    <property type="entry name" value="CYTOCHROME P450 82C3-RELATED"/>
    <property type="match status" value="1"/>
</dbReference>
<evidence type="ECO:0000256" key="8">
    <source>
        <dbReference type="RuleBase" id="RU000461"/>
    </source>
</evidence>
<dbReference type="Gene3D" id="1.10.630.10">
    <property type="entry name" value="Cytochrome P450"/>
    <property type="match status" value="1"/>
</dbReference>
<gene>
    <name evidence="10" type="primary">CYP82D176</name>
</gene>
<dbReference type="InterPro" id="IPR050651">
    <property type="entry name" value="Plant_Cytochrome_P450_Monoox"/>
</dbReference>
<keyword evidence="9" id="KW-0472">Membrane</keyword>
<evidence type="ECO:0000256" key="1">
    <source>
        <dbReference type="ARBA" id="ARBA00001971"/>
    </source>
</evidence>
<keyword evidence="9" id="KW-0812">Transmembrane</keyword>
<accession>A0A3S9H6N0</accession>
<name>A0A3S9H6N0_PANGI</name>